<gene>
    <name evidence="13" type="ORF">SAMN02745673_00813</name>
</gene>
<protein>
    <recommendedName>
        <fullName evidence="10">Putative proline/betaine transporter</fullName>
    </recommendedName>
</protein>
<feature type="transmembrane region" description="Helical" evidence="11">
    <location>
        <begin position="287"/>
        <end position="308"/>
    </location>
</feature>
<feature type="transmembrane region" description="Helical" evidence="11">
    <location>
        <begin position="95"/>
        <end position="116"/>
    </location>
</feature>
<evidence type="ECO:0000256" key="6">
    <source>
        <dbReference type="ARBA" id="ARBA00022847"/>
    </source>
</evidence>
<feature type="transmembrane region" description="Helical" evidence="11">
    <location>
        <begin position="59"/>
        <end position="83"/>
    </location>
</feature>
<feature type="transmembrane region" description="Helical" evidence="11">
    <location>
        <begin position="34"/>
        <end position="53"/>
    </location>
</feature>
<dbReference type="PROSITE" id="PS50850">
    <property type="entry name" value="MFS"/>
    <property type="match status" value="1"/>
</dbReference>
<dbReference type="PROSITE" id="PS00217">
    <property type="entry name" value="SUGAR_TRANSPORT_2"/>
    <property type="match status" value="1"/>
</dbReference>
<keyword evidence="8 11" id="KW-0472">Membrane</keyword>
<comment type="function">
    <text evidence="9">May be a proton symporter involved in the uptake of osmolytes such as proline and glycine betaine.</text>
</comment>
<feature type="transmembrane region" description="Helical" evidence="11">
    <location>
        <begin position="341"/>
        <end position="361"/>
    </location>
</feature>
<evidence type="ECO:0000256" key="7">
    <source>
        <dbReference type="ARBA" id="ARBA00022989"/>
    </source>
</evidence>
<evidence type="ECO:0000256" key="4">
    <source>
        <dbReference type="ARBA" id="ARBA00022475"/>
    </source>
</evidence>
<evidence type="ECO:0000256" key="3">
    <source>
        <dbReference type="ARBA" id="ARBA00022448"/>
    </source>
</evidence>
<evidence type="ECO:0000256" key="2">
    <source>
        <dbReference type="ARBA" id="ARBA00008240"/>
    </source>
</evidence>
<dbReference type="AlphaFoldDB" id="A0A1T4LT51"/>
<evidence type="ECO:0000256" key="5">
    <source>
        <dbReference type="ARBA" id="ARBA00022692"/>
    </source>
</evidence>
<keyword evidence="7 11" id="KW-1133">Transmembrane helix</keyword>
<dbReference type="GO" id="GO:0015293">
    <property type="term" value="F:symporter activity"/>
    <property type="evidence" value="ECO:0007669"/>
    <property type="project" value="UniProtKB-KW"/>
</dbReference>
<keyword evidence="3" id="KW-0813">Transport</keyword>
<dbReference type="EMBL" id="FUWS01000002">
    <property type="protein sequence ID" value="SJZ57837.1"/>
    <property type="molecule type" value="Genomic_DNA"/>
</dbReference>
<feature type="domain" description="Major facilitator superfamily (MFS) profile" evidence="12">
    <location>
        <begin position="22"/>
        <end position="432"/>
    </location>
</feature>
<dbReference type="InterPro" id="IPR011701">
    <property type="entry name" value="MFS"/>
</dbReference>
<dbReference type="PANTHER" id="PTHR43045">
    <property type="entry name" value="SHIKIMATE TRANSPORTER"/>
    <property type="match status" value="1"/>
</dbReference>
<dbReference type="RefSeq" id="WP_078760228.1">
    <property type="nucleotide sequence ID" value="NZ_FUWS01000002.1"/>
</dbReference>
<keyword evidence="14" id="KW-1185">Reference proteome</keyword>
<evidence type="ECO:0000256" key="8">
    <source>
        <dbReference type="ARBA" id="ARBA00023136"/>
    </source>
</evidence>
<feature type="transmembrane region" description="Helical" evidence="11">
    <location>
        <begin position="382"/>
        <end position="404"/>
    </location>
</feature>
<reference evidence="13 14" key="1">
    <citation type="submission" date="2017-02" db="EMBL/GenBank/DDBJ databases">
        <authorList>
            <person name="Peterson S.W."/>
        </authorList>
    </citation>
    <scope>NUCLEOTIDE SEQUENCE [LARGE SCALE GENOMIC DNA]</scope>
    <source>
        <strain evidence="13 14">DSM 45154</strain>
    </source>
</reference>
<feature type="transmembrane region" description="Helical" evidence="11">
    <location>
        <begin position="250"/>
        <end position="267"/>
    </location>
</feature>
<feature type="transmembrane region" description="Helical" evidence="11">
    <location>
        <begin position="410"/>
        <end position="428"/>
    </location>
</feature>
<evidence type="ECO:0000256" key="10">
    <source>
        <dbReference type="ARBA" id="ARBA00039918"/>
    </source>
</evidence>
<evidence type="ECO:0000313" key="14">
    <source>
        <dbReference type="Proteomes" id="UP000190637"/>
    </source>
</evidence>
<keyword evidence="6" id="KW-0769">Symport</keyword>
<dbReference type="InterPro" id="IPR020846">
    <property type="entry name" value="MFS_dom"/>
</dbReference>
<feature type="transmembrane region" description="Helical" evidence="11">
    <location>
        <begin position="122"/>
        <end position="148"/>
    </location>
</feature>
<evidence type="ECO:0000256" key="1">
    <source>
        <dbReference type="ARBA" id="ARBA00004651"/>
    </source>
</evidence>
<dbReference type="Pfam" id="PF00083">
    <property type="entry name" value="Sugar_tr"/>
    <property type="match status" value="1"/>
</dbReference>
<feature type="transmembrane region" description="Helical" evidence="11">
    <location>
        <begin position="315"/>
        <end position="335"/>
    </location>
</feature>
<dbReference type="SUPFAM" id="SSF103473">
    <property type="entry name" value="MFS general substrate transporter"/>
    <property type="match status" value="1"/>
</dbReference>
<dbReference type="Pfam" id="PF07690">
    <property type="entry name" value="MFS_1"/>
    <property type="match status" value="1"/>
</dbReference>
<evidence type="ECO:0000256" key="9">
    <source>
        <dbReference type="ARBA" id="ARBA00037295"/>
    </source>
</evidence>
<dbReference type="InterPro" id="IPR005828">
    <property type="entry name" value="MFS_sugar_transport-like"/>
</dbReference>
<evidence type="ECO:0000259" key="12">
    <source>
        <dbReference type="PROSITE" id="PS50850"/>
    </source>
</evidence>
<proteinExistence type="inferred from homology"/>
<feature type="transmembrane region" description="Helical" evidence="11">
    <location>
        <begin position="195"/>
        <end position="214"/>
    </location>
</feature>
<dbReference type="CDD" id="cd17369">
    <property type="entry name" value="MFS_ShiA_like"/>
    <property type="match status" value="1"/>
</dbReference>
<feature type="transmembrane region" description="Helical" evidence="11">
    <location>
        <begin position="160"/>
        <end position="183"/>
    </location>
</feature>
<dbReference type="OrthoDB" id="3768022at2"/>
<evidence type="ECO:0000256" key="11">
    <source>
        <dbReference type="SAM" id="Phobius"/>
    </source>
</evidence>
<keyword evidence="4" id="KW-1003">Cell membrane</keyword>
<sequence>MNQSPAGAVLAPAEKRREARKVAAASLIGTTIEYYDFSIYGAAAAIVLAHLFFPAGDPAAGTLAAFATFAAAFLARPIGVIVFGNLGDRLGRKPALVISLLMMGGATIAVGLLPTFGTVGLLAPILLVTCRILQGIGLGGEWGGAVLLASEHAPPNRRAVYAAVTQAGPPLGVLLANGVFAAVTASMSEEAFMAWGWRVPFLLSFVMIAIGMWIRSQVNESPLFTEAQERDEGPERFPMGALLRGHAKRLVIGVGAALAGSALWYLMTVYSVSYGVSVGGVAQSTMLLVVSAAALVHLVLIVPMAHWAERVGRRLPMLIGAVALAVWAFPMFLFMGTGDPWLMVLGFGVGGVVHTLLYAPVSSYLAELFPTRVRYSGAGSAFVLASILGGGFAPMIASALIGGGESPVRLALYALVLALLTFTALWFGPETKDTDMAE</sequence>
<dbReference type="InterPro" id="IPR036259">
    <property type="entry name" value="MFS_trans_sf"/>
</dbReference>
<dbReference type="GO" id="GO:0005886">
    <property type="term" value="C:plasma membrane"/>
    <property type="evidence" value="ECO:0007669"/>
    <property type="project" value="UniProtKB-SubCell"/>
</dbReference>
<name>A0A1T4LT51_9ACTN</name>
<dbReference type="FunFam" id="1.20.1250.20:FF:000001">
    <property type="entry name" value="Dicarboxylate MFS transporter"/>
    <property type="match status" value="1"/>
</dbReference>
<dbReference type="Proteomes" id="UP000190637">
    <property type="component" value="Unassembled WGS sequence"/>
</dbReference>
<dbReference type="InterPro" id="IPR005829">
    <property type="entry name" value="Sugar_transporter_CS"/>
</dbReference>
<comment type="subcellular location">
    <subcellularLocation>
        <location evidence="1">Cell membrane</location>
        <topology evidence="1">Multi-pass membrane protein</topology>
    </subcellularLocation>
</comment>
<accession>A0A1T4LT51</accession>
<keyword evidence="5 11" id="KW-0812">Transmembrane</keyword>
<comment type="similarity">
    <text evidence="2">Belongs to the major facilitator superfamily. Metabolite:H+ Symporter (MHS) family (TC 2.A.1.6) family.</text>
</comment>
<dbReference type="PANTHER" id="PTHR43045:SF1">
    <property type="entry name" value="SHIKIMATE TRANSPORTER"/>
    <property type="match status" value="1"/>
</dbReference>
<evidence type="ECO:0000313" key="13">
    <source>
        <dbReference type="EMBL" id="SJZ57837.1"/>
    </source>
</evidence>
<dbReference type="STRING" id="1122192.SAMN02745673_00813"/>
<organism evidence="13 14">
    <name type="scientific">Marinactinospora thermotolerans DSM 45154</name>
    <dbReference type="NCBI Taxonomy" id="1122192"/>
    <lineage>
        <taxon>Bacteria</taxon>
        <taxon>Bacillati</taxon>
        <taxon>Actinomycetota</taxon>
        <taxon>Actinomycetes</taxon>
        <taxon>Streptosporangiales</taxon>
        <taxon>Nocardiopsidaceae</taxon>
        <taxon>Marinactinospora</taxon>
    </lineage>
</organism>
<dbReference type="Gene3D" id="1.20.1250.20">
    <property type="entry name" value="MFS general substrate transporter like domains"/>
    <property type="match status" value="2"/>
</dbReference>